<proteinExistence type="predicted"/>
<reference evidence="1 2" key="1">
    <citation type="submission" date="2020-12" db="EMBL/GenBank/DDBJ databases">
        <title>HMF7856_wgs.fasta genome submission.</title>
        <authorList>
            <person name="Kang H."/>
            <person name="Kim H."/>
            <person name="Joh K."/>
        </authorList>
    </citation>
    <scope>NUCLEOTIDE SEQUENCE [LARGE SCALE GENOMIC DNA]</scope>
    <source>
        <strain evidence="1 2">HMF7856</strain>
    </source>
</reference>
<gene>
    <name evidence="1" type="ORF">GO620_008190</name>
</gene>
<organism evidence="1 2">
    <name type="scientific">Mucilaginibacter ginkgonis</name>
    <dbReference type="NCBI Taxonomy" id="2682091"/>
    <lineage>
        <taxon>Bacteria</taxon>
        <taxon>Pseudomonadati</taxon>
        <taxon>Bacteroidota</taxon>
        <taxon>Sphingobacteriia</taxon>
        <taxon>Sphingobacteriales</taxon>
        <taxon>Sphingobacteriaceae</taxon>
        <taxon>Mucilaginibacter</taxon>
    </lineage>
</organism>
<dbReference type="InterPro" id="IPR036249">
    <property type="entry name" value="Thioredoxin-like_sf"/>
</dbReference>
<accession>A0A6I4HWT6</accession>
<evidence type="ECO:0008006" key="3">
    <source>
        <dbReference type="Google" id="ProtNLM"/>
    </source>
</evidence>
<sequence>MCQQVAVAVCNQIGAVLHMAAMAGLVVMTPVVGRYCNMIAMVFVIKFDSVKPYARIFYIVGIVIISCAIMFANAYLASVSIIRDNRLASNQSLFFLYFFSIIIFTKVFGTVNTNYLILLLFLPVFFLSVFGVYANPYAFPYKYPLQTINVLFALFLGKQASQFKQPAFFKQAAICISGAIVLFVCCWYLFKKDFADDSQMRTSVFKEKQNQKDILQIENELVDTLGNHLVFNDKKYYILDFSYRDCRPCRIKLDFLKRFSKESPSNLQIVYISPSIAETYKYFKENLTHENDDKIIYAYLNDNVLLKKMGITLFPREIFIGPDLKILRFKDGFQESDESFYKENTLKFINNAQ</sequence>
<evidence type="ECO:0000313" key="2">
    <source>
        <dbReference type="Proteomes" id="UP000429232"/>
    </source>
</evidence>
<dbReference type="SUPFAM" id="SSF52833">
    <property type="entry name" value="Thioredoxin-like"/>
    <property type="match status" value="1"/>
</dbReference>
<keyword evidence="2" id="KW-1185">Reference proteome</keyword>
<dbReference type="Proteomes" id="UP000429232">
    <property type="component" value="Chromosome"/>
</dbReference>
<dbReference type="KEGG" id="mgik:GO620_008190"/>
<name>A0A6I4HWT6_9SPHI</name>
<dbReference type="AlphaFoldDB" id="A0A6I4HWT6"/>
<dbReference type="EMBL" id="CP066775">
    <property type="protein sequence ID" value="QQL51407.1"/>
    <property type="molecule type" value="Genomic_DNA"/>
</dbReference>
<dbReference type="Gene3D" id="3.40.30.10">
    <property type="entry name" value="Glutaredoxin"/>
    <property type="match status" value="1"/>
</dbReference>
<protein>
    <recommendedName>
        <fullName evidence="3">Thioredoxin-like protein</fullName>
    </recommendedName>
</protein>
<evidence type="ECO:0000313" key="1">
    <source>
        <dbReference type="EMBL" id="QQL51407.1"/>
    </source>
</evidence>